<keyword evidence="5" id="KW-0547">Nucleotide-binding</keyword>
<reference evidence="11" key="1">
    <citation type="journal article" date="2010" name="Nature">
        <title>The Dynamic genome of Hydra.</title>
        <authorList>
            <person name="Chapman J.A."/>
            <person name="Kirkness E.F."/>
            <person name="Simakov O."/>
            <person name="Hampson S.E."/>
            <person name="Mitros T."/>
            <person name="Weinmaier T."/>
            <person name="Rattei T."/>
            <person name="Balasubramanian P.G."/>
            <person name="Borman J."/>
            <person name="Busam D."/>
            <person name="Disbennett K."/>
            <person name="Pfannkoch C."/>
            <person name="Sumin N."/>
            <person name="Sutton G."/>
            <person name="Viswanathan L."/>
            <person name="Walenz B."/>
            <person name="Goodstein D.M."/>
            <person name="Hellsten U."/>
            <person name="Kawashima T."/>
            <person name="Prochnik S.E."/>
            <person name="Putnam N.H."/>
            <person name="Shu S."/>
            <person name="Blumberg B."/>
            <person name="Dana C.E."/>
            <person name="Gee L."/>
            <person name="Kibler D.F."/>
            <person name="Law L."/>
            <person name="Lindgens D."/>
            <person name="Martinez D.E."/>
            <person name="Peng J."/>
            <person name="Wigge P.A."/>
            <person name="Bertulat B."/>
            <person name="Guder C."/>
            <person name="Nakamura Y."/>
            <person name="Ozbek S."/>
            <person name="Watanabe H."/>
            <person name="Khalturin K."/>
            <person name="Hemmrich G."/>
            <person name="Franke A."/>
            <person name="Augustin R."/>
            <person name="Fraune S."/>
            <person name="Hayakawa E."/>
            <person name="Hayakawa S."/>
            <person name="Hirose M."/>
            <person name="Hwang J."/>
            <person name="Ikeo K."/>
            <person name="Nishimiya-Fujisawa C."/>
            <person name="Ogura A."/>
            <person name="Takahashi T."/>
            <person name="Steinmetz P.R."/>
            <person name="Zhang X."/>
            <person name="Aufschnaiter R."/>
            <person name="Eder M.K."/>
            <person name="Gorny A.K."/>
            <person name="Salvenmoser W."/>
            <person name="Heimberg A.M."/>
            <person name="Wheeler B.M."/>
            <person name="Peterson K.J."/>
            <person name="Boettger A."/>
            <person name="Tischler P."/>
            <person name="Wolf A."/>
            <person name="Gojobori T."/>
            <person name="Remington K.A."/>
            <person name="Strausberg R.L."/>
            <person name="Venter J."/>
            <person name="Technau U."/>
            <person name="Hobmayer B."/>
            <person name="Bosch T.C."/>
            <person name="Holstein T.W."/>
            <person name="Fujisawa T."/>
            <person name="Bode H.R."/>
            <person name="David C.N."/>
            <person name="Rokhsar D.S."/>
            <person name="Steele R.E."/>
        </authorList>
    </citation>
    <scope>NUCLEOTIDE SEQUENCE</scope>
</reference>
<keyword evidence="9" id="KW-1133">Transmembrane helix</keyword>
<dbReference type="EC" id="2.7.13.3" evidence="2"/>
<evidence type="ECO:0000259" key="10">
    <source>
        <dbReference type="PROSITE" id="PS50109"/>
    </source>
</evidence>
<keyword evidence="8" id="KW-0902">Two-component regulatory system</keyword>
<dbReference type="InterPro" id="IPR036097">
    <property type="entry name" value="HisK_dim/P_sf"/>
</dbReference>
<keyword evidence="7" id="KW-0067">ATP-binding</keyword>
<organism evidence="11">
    <name type="scientific">Curvibacter symbiont subsp. Hydra magnipapillata</name>
    <dbReference type="NCBI Taxonomy" id="667019"/>
    <lineage>
        <taxon>Bacteria</taxon>
        <taxon>Pseudomonadati</taxon>
        <taxon>Pseudomonadota</taxon>
        <taxon>Betaproteobacteria</taxon>
        <taxon>Burkholderiales</taxon>
        <taxon>Comamonadaceae</taxon>
        <taxon>Curvibacter</taxon>
    </lineage>
</organism>
<dbReference type="Pfam" id="PF02518">
    <property type="entry name" value="HATPase_c"/>
    <property type="match status" value="1"/>
</dbReference>
<evidence type="ECO:0000256" key="5">
    <source>
        <dbReference type="ARBA" id="ARBA00022741"/>
    </source>
</evidence>
<dbReference type="Gene3D" id="1.10.287.130">
    <property type="match status" value="1"/>
</dbReference>
<dbReference type="InterPro" id="IPR004358">
    <property type="entry name" value="Sig_transdc_His_kin-like_C"/>
</dbReference>
<evidence type="ECO:0000256" key="4">
    <source>
        <dbReference type="ARBA" id="ARBA00022679"/>
    </source>
</evidence>
<dbReference type="AlphaFoldDB" id="C9YH13"/>
<dbReference type="Gene3D" id="3.30.565.10">
    <property type="entry name" value="Histidine kinase-like ATPase, C-terminal domain"/>
    <property type="match status" value="1"/>
</dbReference>
<dbReference type="Pfam" id="PF00512">
    <property type="entry name" value="HisKA"/>
    <property type="match status" value="1"/>
</dbReference>
<evidence type="ECO:0000256" key="2">
    <source>
        <dbReference type="ARBA" id="ARBA00012438"/>
    </source>
</evidence>
<evidence type="ECO:0000256" key="1">
    <source>
        <dbReference type="ARBA" id="ARBA00000085"/>
    </source>
</evidence>
<dbReference type="GO" id="GO:0005524">
    <property type="term" value="F:ATP binding"/>
    <property type="evidence" value="ECO:0007669"/>
    <property type="project" value="UniProtKB-KW"/>
</dbReference>
<dbReference type="EMBL" id="FN543108">
    <property type="protein sequence ID" value="CBA33753.1"/>
    <property type="molecule type" value="Genomic_DNA"/>
</dbReference>
<dbReference type="PANTHER" id="PTHR43065:SF10">
    <property type="entry name" value="PEROXIDE STRESS-ACTIVATED HISTIDINE KINASE MAK3"/>
    <property type="match status" value="1"/>
</dbReference>
<evidence type="ECO:0000256" key="9">
    <source>
        <dbReference type="SAM" id="Phobius"/>
    </source>
</evidence>
<dbReference type="GO" id="GO:0000155">
    <property type="term" value="F:phosphorelay sensor kinase activity"/>
    <property type="evidence" value="ECO:0007669"/>
    <property type="project" value="InterPro"/>
</dbReference>
<dbReference type="PANTHER" id="PTHR43065">
    <property type="entry name" value="SENSOR HISTIDINE KINASE"/>
    <property type="match status" value="1"/>
</dbReference>
<proteinExistence type="predicted"/>
<keyword evidence="9" id="KW-0472">Membrane</keyword>
<dbReference type="InterPro" id="IPR003661">
    <property type="entry name" value="HisK_dim/P_dom"/>
</dbReference>
<evidence type="ECO:0000313" key="11">
    <source>
        <dbReference type="EMBL" id="CBA33753.1"/>
    </source>
</evidence>
<dbReference type="PRINTS" id="PR00344">
    <property type="entry name" value="BCTRLSENSOR"/>
</dbReference>
<feature type="transmembrane region" description="Helical" evidence="9">
    <location>
        <begin position="198"/>
        <end position="217"/>
    </location>
</feature>
<gene>
    <name evidence="11" type="ORF">Csp_B20630</name>
</gene>
<dbReference type="InterPro" id="IPR036890">
    <property type="entry name" value="HATPase_C_sf"/>
</dbReference>
<dbReference type="InterPro" id="IPR005467">
    <property type="entry name" value="His_kinase_dom"/>
</dbReference>
<feature type="domain" description="Histidine kinase" evidence="10">
    <location>
        <begin position="246"/>
        <end position="450"/>
    </location>
</feature>
<dbReference type="SUPFAM" id="SSF47384">
    <property type="entry name" value="Homodimeric domain of signal transducing histidine kinase"/>
    <property type="match status" value="1"/>
</dbReference>
<sequence length="459" mass="49731">MTSAALSAPIHLRRRFAVISLGGILAMALGLGWLMSQMLTQRMLQREGEVSMDFIQNLLRTDDSGQYLARPDDPALQARFLGSMAHIASMREPVRANAYTADGTVAWSTDASLIGKRYPVNDELDEALQGQLVVHSGRMDEDTVAKGEHVGLAALAPFYVESYIPVLGPDGKAVVGVMELYKVPVQLNAAIREAHLQLWAACALGAAALFVALYWTVARADRVMRLQQARLAETQTLATAIELAGAVAHNLRNPLASIRVSAEMLQAQGDAAHTEHCTDITGAVDRADRWITELVRVSQAPQLQIERVRPVAVIRDCLEELGPEMTRRAIRWSTSQGKAPDVLAHTAMLRQIMVSIVANAIDAMPHGGDLQVTWVVQGAALNISVTDSGIGLHDEVRQALFRPFFSTKSGGLGIGLALVKRMVEQWGGQITLRPAPERGTRVEMLFPLALPDAAGTSVH</sequence>
<evidence type="ECO:0000256" key="6">
    <source>
        <dbReference type="ARBA" id="ARBA00022777"/>
    </source>
</evidence>
<feature type="transmembrane region" description="Helical" evidence="9">
    <location>
        <begin position="16"/>
        <end position="36"/>
    </location>
</feature>
<dbReference type="CDD" id="cd00082">
    <property type="entry name" value="HisKA"/>
    <property type="match status" value="1"/>
</dbReference>
<dbReference type="InterPro" id="IPR003594">
    <property type="entry name" value="HATPase_dom"/>
</dbReference>
<keyword evidence="3" id="KW-0597">Phosphoprotein</keyword>
<protein>
    <recommendedName>
        <fullName evidence="2">histidine kinase</fullName>
        <ecNumber evidence="2">2.7.13.3</ecNumber>
    </recommendedName>
</protein>
<evidence type="ECO:0000256" key="8">
    <source>
        <dbReference type="ARBA" id="ARBA00023012"/>
    </source>
</evidence>
<name>C9YH13_CURXX</name>
<evidence type="ECO:0000256" key="3">
    <source>
        <dbReference type="ARBA" id="ARBA00022553"/>
    </source>
</evidence>
<keyword evidence="9" id="KW-0812">Transmembrane</keyword>
<keyword evidence="6" id="KW-0418">Kinase</keyword>
<dbReference type="SMART" id="SM00387">
    <property type="entry name" value="HATPase_c"/>
    <property type="match status" value="1"/>
</dbReference>
<dbReference type="SUPFAM" id="SSF55874">
    <property type="entry name" value="ATPase domain of HSP90 chaperone/DNA topoisomerase II/histidine kinase"/>
    <property type="match status" value="1"/>
</dbReference>
<dbReference type="PROSITE" id="PS50109">
    <property type="entry name" value="HIS_KIN"/>
    <property type="match status" value="1"/>
</dbReference>
<accession>C9YH13</accession>
<keyword evidence="4 11" id="KW-0808">Transferase</keyword>
<evidence type="ECO:0000256" key="7">
    <source>
        <dbReference type="ARBA" id="ARBA00022840"/>
    </source>
</evidence>
<comment type="catalytic activity">
    <reaction evidence="1">
        <text>ATP + protein L-histidine = ADP + protein N-phospho-L-histidine.</text>
        <dbReference type="EC" id="2.7.13.3"/>
    </reaction>
</comment>